<comment type="caution">
    <text evidence="1">The sequence shown here is derived from an EMBL/GenBank/DDBJ whole genome shotgun (WGS) entry which is preliminary data.</text>
</comment>
<reference evidence="1 2" key="1">
    <citation type="submission" date="2020-09" db="EMBL/GenBank/DDBJ databases">
        <title>De no assembly of potato wild relative species, Solanum commersonii.</title>
        <authorList>
            <person name="Cho K."/>
        </authorList>
    </citation>
    <scope>NUCLEOTIDE SEQUENCE [LARGE SCALE GENOMIC DNA]</scope>
    <source>
        <strain evidence="1">LZ3.2</strain>
        <tissue evidence="1">Leaf</tissue>
    </source>
</reference>
<name>A0A9J5XTW2_SOLCO</name>
<organism evidence="1 2">
    <name type="scientific">Solanum commersonii</name>
    <name type="common">Commerson's wild potato</name>
    <name type="synonym">Commerson's nightshade</name>
    <dbReference type="NCBI Taxonomy" id="4109"/>
    <lineage>
        <taxon>Eukaryota</taxon>
        <taxon>Viridiplantae</taxon>
        <taxon>Streptophyta</taxon>
        <taxon>Embryophyta</taxon>
        <taxon>Tracheophyta</taxon>
        <taxon>Spermatophyta</taxon>
        <taxon>Magnoliopsida</taxon>
        <taxon>eudicotyledons</taxon>
        <taxon>Gunneridae</taxon>
        <taxon>Pentapetalae</taxon>
        <taxon>asterids</taxon>
        <taxon>lamiids</taxon>
        <taxon>Solanales</taxon>
        <taxon>Solanaceae</taxon>
        <taxon>Solanoideae</taxon>
        <taxon>Solaneae</taxon>
        <taxon>Solanum</taxon>
    </lineage>
</organism>
<dbReference type="AlphaFoldDB" id="A0A9J5XTW2"/>
<sequence>MTSNYLFKSLTSLEINRRRKRSHGFGFGTYTSVEVRKPNIHSSIPTKQQLNKANKLISTTSSSVAHNEDINHNSQVSHAKASSVSSHNNHHYLKPFLIGSITLAGKHLSMITLTDKDLIIIALSDKDLDIITLADKDLGITIITCLITVFSDQSTQAISHHIEETPICTIQVHNHAFKHFISQSLRVTLRQFTSSCSTHSLFFISTPFNSFRCNKWTI</sequence>
<gene>
    <name evidence="1" type="ORF">H5410_041716</name>
</gene>
<evidence type="ECO:0000313" key="1">
    <source>
        <dbReference type="EMBL" id="KAG5591202.1"/>
    </source>
</evidence>
<protein>
    <submittedName>
        <fullName evidence="1">Uncharacterized protein</fullName>
    </submittedName>
</protein>
<proteinExistence type="predicted"/>
<keyword evidence="2" id="KW-1185">Reference proteome</keyword>
<dbReference type="Proteomes" id="UP000824120">
    <property type="component" value="Chromosome 8"/>
</dbReference>
<evidence type="ECO:0000313" key="2">
    <source>
        <dbReference type="Proteomes" id="UP000824120"/>
    </source>
</evidence>
<accession>A0A9J5XTW2</accession>
<dbReference type="EMBL" id="JACXVP010000008">
    <property type="protein sequence ID" value="KAG5591202.1"/>
    <property type="molecule type" value="Genomic_DNA"/>
</dbReference>